<dbReference type="InterPro" id="IPR045160">
    <property type="entry name" value="ATG16"/>
</dbReference>
<keyword evidence="2" id="KW-1185">Reference proteome</keyword>
<dbReference type="InterPro" id="IPR015943">
    <property type="entry name" value="WD40/YVTN_repeat-like_dom_sf"/>
</dbReference>
<protein>
    <submittedName>
        <fullName evidence="3">WD_REPEATS_REGION domain-containing protein</fullName>
    </submittedName>
</protein>
<dbReference type="PANTHER" id="PTHR19878:SF8">
    <property type="entry name" value="AUTOPHAGY-RELATED 16, ISOFORM F"/>
    <property type="match status" value="1"/>
</dbReference>
<dbReference type="SUPFAM" id="SSF50978">
    <property type="entry name" value="WD40 repeat-like"/>
    <property type="match status" value="1"/>
</dbReference>
<dbReference type="GO" id="GO:0034045">
    <property type="term" value="C:phagophore assembly site membrane"/>
    <property type="evidence" value="ECO:0007669"/>
    <property type="project" value="TreeGrafter"/>
</dbReference>
<dbReference type="AlphaFoldDB" id="A0A1I7Y2W7"/>
<accession>A0A1I7Y2W7</accession>
<reference evidence="3" key="1">
    <citation type="submission" date="2016-11" db="UniProtKB">
        <authorList>
            <consortium name="WormBaseParasite"/>
        </authorList>
    </citation>
    <scope>IDENTIFICATION</scope>
</reference>
<evidence type="ECO:0000313" key="2">
    <source>
        <dbReference type="Proteomes" id="UP000095287"/>
    </source>
</evidence>
<keyword evidence="1" id="KW-0853">WD repeat</keyword>
<proteinExistence type="predicted"/>
<dbReference type="Pfam" id="PF00400">
    <property type="entry name" value="WD40"/>
    <property type="match status" value="2"/>
</dbReference>
<organism evidence="2 3">
    <name type="scientific">Steinernema glaseri</name>
    <dbReference type="NCBI Taxonomy" id="37863"/>
    <lineage>
        <taxon>Eukaryota</taxon>
        <taxon>Metazoa</taxon>
        <taxon>Ecdysozoa</taxon>
        <taxon>Nematoda</taxon>
        <taxon>Chromadorea</taxon>
        <taxon>Rhabditida</taxon>
        <taxon>Tylenchina</taxon>
        <taxon>Panagrolaimomorpha</taxon>
        <taxon>Strongyloidoidea</taxon>
        <taxon>Steinernematidae</taxon>
        <taxon>Steinernema</taxon>
    </lineage>
</organism>
<dbReference type="Proteomes" id="UP000095287">
    <property type="component" value="Unplaced"/>
</dbReference>
<dbReference type="InterPro" id="IPR001680">
    <property type="entry name" value="WD40_rpt"/>
</dbReference>
<sequence length="163" mass="18026">MVGSSVFDLVTNDKIGCPVISGHFDKKIRFWDPRTDHEVETLPMEAKIASLSVSSDGLNLLCATRDETLSLIDLRTMQVLHVYSAEQYRTTSDYSKCCISPGMQYIAAGSAEGSVFVWNLRTTKLEKTLSKGHGGSGVLSLAWHPRGNMLVSGDKKRTVCLWR</sequence>
<evidence type="ECO:0000313" key="3">
    <source>
        <dbReference type="WBParaSite" id="L893_g12107.t1"/>
    </source>
</evidence>
<name>A0A1I7Y2W7_9BILA</name>
<dbReference type="InterPro" id="IPR036322">
    <property type="entry name" value="WD40_repeat_dom_sf"/>
</dbReference>
<dbReference type="GO" id="GO:0000421">
    <property type="term" value="C:autophagosome membrane"/>
    <property type="evidence" value="ECO:0007669"/>
    <property type="project" value="TreeGrafter"/>
</dbReference>
<dbReference type="PANTHER" id="PTHR19878">
    <property type="entry name" value="AUTOPHAGY PROTEIN 16-LIKE"/>
    <property type="match status" value="1"/>
</dbReference>
<dbReference type="GO" id="GO:0000045">
    <property type="term" value="P:autophagosome assembly"/>
    <property type="evidence" value="ECO:0007669"/>
    <property type="project" value="InterPro"/>
</dbReference>
<feature type="repeat" description="WD" evidence="1">
    <location>
        <begin position="138"/>
        <end position="163"/>
    </location>
</feature>
<dbReference type="PROSITE" id="PS50082">
    <property type="entry name" value="WD_REPEATS_2"/>
    <property type="match status" value="2"/>
</dbReference>
<dbReference type="GO" id="GO:0034274">
    <property type="term" value="C:Atg12-Atg5-Atg16 complex"/>
    <property type="evidence" value="ECO:0007669"/>
    <property type="project" value="TreeGrafter"/>
</dbReference>
<dbReference type="SMART" id="SM00320">
    <property type="entry name" value="WD40"/>
    <property type="match status" value="3"/>
</dbReference>
<dbReference type="Gene3D" id="2.130.10.10">
    <property type="entry name" value="YVTN repeat-like/Quinoprotein amine dehydrogenase"/>
    <property type="match status" value="2"/>
</dbReference>
<dbReference type="WBParaSite" id="L893_g12107.t1">
    <property type="protein sequence ID" value="L893_g12107.t1"/>
    <property type="gene ID" value="L893_g12107"/>
</dbReference>
<feature type="repeat" description="WD" evidence="1">
    <location>
        <begin position="100"/>
        <end position="128"/>
    </location>
</feature>
<evidence type="ECO:0000256" key="1">
    <source>
        <dbReference type="PROSITE-ProRule" id="PRU00221"/>
    </source>
</evidence>
<dbReference type="PROSITE" id="PS50294">
    <property type="entry name" value="WD_REPEATS_REGION"/>
    <property type="match status" value="1"/>
</dbReference>
<dbReference type="GO" id="GO:0043495">
    <property type="term" value="F:protein-membrane adaptor activity"/>
    <property type="evidence" value="ECO:0007669"/>
    <property type="project" value="TreeGrafter"/>
</dbReference>